<evidence type="ECO:0000256" key="6">
    <source>
        <dbReference type="RuleBase" id="RU000416"/>
    </source>
</evidence>
<accession>A0A940PGD3</accession>
<comment type="catalytic activity">
    <reaction evidence="7">
        <text>a 2'-deoxycytidine in DNA + S-adenosyl-L-methionine = a 5-methyl-2'-deoxycytidine in DNA + S-adenosyl-L-homocysteine + H(+)</text>
        <dbReference type="Rhea" id="RHEA:13681"/>
        <dbReference type="Rhea" id="RHEA-COMP:11369"/>
        <dbReference type="Rhea" id="RHEA-COMP:11370"/>
        <dbReference type="ChEBI" id="CHEBI:15378"/>
        <dbReference type="ChEBI" id="CHEBI:57856"/>
        <dbReference type="ChEBI" id="CHEBI:59789"/>
        <dbReference type="ChEBI" id="CHEBI:85452"/>
        <dbReference type="ChEBI" id="CHEBI:85454"/>
        <dbReference type="EC" id="2.1.1.37"/>
    </reaction>
</comment>
<name>A0A940PGD3_9ENTE</name>
<dbReference type="GO" id="GO:0032259">
    <property type="term" value="P:methylation"/>
    <property type="evidence" value="ECO:0007669"/>
    <property type="project" value="UniProtKB-KW"/>
</dbReference>
<keyword evidence="9" id="KW-1185">Reference proteome</keyword>
<dbReference type="NCBIfam" id="TIGR00675">
    <property type="entry name" value="dcm"/>
    <property type="match status" value="1"/>
</dbReference>
<dbReference type="Proteomes" id="UP000674938">
    <property type="component" value="Unassembled WGS sequence"/>
</dbReference>
<dbReference type="GO" id="GO:0009307">
    <property type="term" value="P:DNA restriction-modification system"/>
    <property type="evidence" value="ECO:0007669"/>
    <property type="project" value="UniProtKB-KW"/>
</dbReference>
<comment type="similarity">
    <text evidence="5 6">Belongs to the class I-like SAM-binding methyltransferase superfamily. C5-methyltransferase family.</text>
</comment>
<dbReference type="PROSITE" id="PS51679">
    <property type="entry name" value="SAM_MT_C5"/>
    <property type="match status" value="1"/>
</dbReference>
<keyword evidence="1 5" id="KW-0489">Methyltransferase</keyword>
<proteinExistence type="inferred from homology"/>
<dbReference type="InterPro" id="IPR029063">
    <property type="entry name" value="SAM-dependent_MTases_sf"/>
</dbReference>
<dbReference type="InterPro" id="IPR001525">
    <property type="entry name" value="C5_MeTfrase"/>
</dbReference>
<dbReference type="PRINTS" id="PR00105">
    <property type="entry name" value="C5METTRFRASE"/>
</dbReference>
<dbReference type="Pfam" id="PF00145">
    <property type="entry name" value="DNA_methylase"/>
    <property type="match status" value="2"/>
</dbReference>
<dbReference type="Gene3D" id="3.40.50.150">
    <property type="entry name" value="Vaccinia Virus protein VP39"/>
    <property type="match status" value="1"/>
</dbReference>
<evidence type="ECO:0000256" key="3">
    <source>
        <dbReference type="ARBA" id="ARBA00022691"/>
    </source>
</evidence>
<dbReference type="SUPFAM" id="SSF53335">
    <property type="entry name" value="S-adenosyl-L-methionine-dependent methyltransferases"/>
    <property type="match status" value="1"/>
</dbReference>
<keyword evidence="4" id="KW-0680">Restriction system</keyword>
<keyword evidence="2 5" id="KW-0808">Transferase</keyword>
<dbReference type="InterPro" id="IPR031303">
    <property type="entry name" value="C5_meth_CS"/>
</dbReference>
<evidence type="ECO:0000256" key="1">
    <source>
        <dbReference type="ARBA" id="ARBA00022603"/>
    </source>
</evidence>
<dbReference type="Gene3D" id="3.90.120.10">
    <property type="entry name" value="DNA Methylase, subunit A, domain 2"/>
    <property type="match status" value="1"/>
</dbReference>
<organism evidence="8 9">
    <name type="scientific">Vagococcus allomyrinae</name>
    <dbReference type="NCBI Taxonomy" id="2794353"/>
    <lineage>
        <taxon>Bacteria</taxon>
        <taxon>Bacillati</taxon>
        <taxon>Bacillota</taxon>
        <taxon>Bacilli</taxon>
        <taxon>Lactobacillales</taxon>
        <taxon>Enterococcaceae</taxon>
        <taxon>Vagococcus</taxon>
    </lineage>
</organism>
<reference evidence="8" key="1">
    <citation type="submission" date="2020-12" db="EMBL/GenBank/DDBJ databases">
        <title>Vagococcus allomyrinae sp. nov. and Enterococcus lavae sp. nov., isolated from the larvae of Allomyrina dichotoma.</title>
        <authorList>
            <person name="Lee S.D."/>
        </authorList>
    </citation>
    <scope>NUCLEOTIDE SEQUENCE</scope>
    <source>
        <strain evidence="8">BWB3-3</strain>
    </source>
</reference>
<evidence type="ECO:0000256" key="5">
    <source>
        <dbReference type="PROSITE-ProRule" id="PRU01016"/>
    </source>
</evidence>
<comment type="caution">
    <text evidence="8">The sequence shown here is derived from an EMBL/GenBank/DDBJ whole genome shotgun (WGS) entry which is preliminary data.</text>
</comment>
<dbReference type="PROSITE" id="PS00095">
    <property type="entry name" value="C5_MTASE_2"/>
    <property type="match status" value="1"/>
</dbReference>
<evidence type="ECO:0000256" key="2">
    <source>
        <dbReference type="ARBA" id="ARBA00022679"/>
    </source>
</evidence>
<evidence type="ECO:0000313" key="9">
    <source>
        <dbReference type="Proteomes" id="UP000674938"/>
    </source>
</evidence>
<dbReference type="RefSeq" id="WP_209529520.1">
    <property type="nucleotide sequence ID" value="NZ_JAEEGA010000010.1"/>
</dbReference>
<dbReference type="PANTHER" id="PTHR10629:SF52">
    <property type="entry name" value="DNA (CYTOSINE-5)-METHYLTRANSFERASE 1"/>
    <property type="match status" value="1"/>
</dbReference>
<dbReference type="InterPro" id="IPR050390">
    <property type="entry name" value="C5-Methyltransferase"/>
</dbReference>
<keyword evidence="3 5" id="KW-0949">S-adenosyl-L-methionine</keyword>
<gene>
    <name evidence="8" type="ORF">I6N95_15290</name>
</gene>
<dbReference type="EC" id="2.1.1.37" evidence="7"/>
<dbReference type="AlphaFoldDB" id="A0A940PGD3"/>
<evidence type="ECO:0000256" key="4">
    <source>
        <dbReference type="ARBA" id="ARBA00022747"/>
    </source>
</evidence>
<sequence>MITIIDLFSGAGGLTEGFRNENYELIAHVEMDSQACKTLQARDAFYYLKSNNQLEIYKKYLNNEITLSEFLNLVPKSVTDKVINLAISEENLSQIFSEIDVKRSDKKINGIIGGPPCQAYSTIGRAQNERIKHRDTRIYLYQYYTLFLKQYEPDFFIFENVKGLLSFKDLDGTNLLPKIKKAFENSLPKSGYHIDYKIVNSADYGVPQKRERLIIFGYKKDYSRVNFFESLKKYEETPPTINQLFKDLPILESGQTLNIYNESKPAKYVDNHIRNFELPLTQNIARKNNSNDLEIYKIVAKEKLKKNNVRYPDLPSKLIKHKNANIFLDRFKAIDGTSVCHTVVAHISKDGHYYIHPDFKQNRSITVREAARIQTFPDDFYFENSRTAAFRQIGNAVPPYLSKALSQTIIDVLYK</sequence>
<dbReference type="InterPro" id="IPR018117">
    <property type="entry name" value="C5_DNA_meth_AS"/>
</dbReference>
<evidence type="ECO:0000256" key="7">
    <source>
        <dbReference type="RuleBase" id="RU000417"/>
    </source>
</evidence>
<dbReference type="EMBL" id="JAEEGA010000010">
    <property type="protein sequence ID" value="MBP1042383.1"/>
    <property type="molecule type" value="Genomic_DNA"/>
</dbReference>
<dbReference type="PANTHER" id="PTHR10629">
    <property type="entry name" value="CYTOSINE-SPECIFIC METHYLTRANSFERASE"/>
    <property type="match status" value="1"/>
</dbReference>
<evidence type="ECO:0000313" key="8">
    <source>
        <dbReference type="EMBL" id="MBP1042383.1"/>
    </source>
</evidence>
<feature type="active site" evidence="5">
    <location>
        <position position="117"/>
    </location>
</feature>
<dbReference type="PROSITE" id="PS00094">
    <property type="entry name" value="C5_MTASE_1"/>
    <property type="match status" value="1"/>
</dbReference>
<dbReference type="GO" id="GO:0003886">
    <property type="term" value="F:DNA (cytosine-5-)-methyltransferase activity"/>
    <property type="evidence" value="ECO:0007669"/>
    <property type="project" value="UniProtKB-EC"/>
</dbReference>
<protein>
    <recommendedName>
        <fullName evidence="7">Cytosine-specific methyltransferase</fullName>
        <ecNumber evidence="7">2.1.1.37</ecNumber>
    </recommendedName>
</protein>